<keyword evidence="2" id="KW-1185">Reference proteome</keyword>
<proteinExistence type="predicted"/>
<gene>
    <name evidence="1" type="ORF">GEOBRER4_n0533</name>
</gene>
<evidence type="ECO:0000313" key="1">
    <source>
        <dbReference type="EMBL" id="BCG45764.1"/>
    </source>
</evidence>
<dbReference type="Proteomes" id="UP000515472">
    <property type="component" value="Chromosome"/>
</dbReference>
<dbReference type="Gene3D" id="3.30.70.100">
    <property type="match status" value="1"/>
</dbReference>
<dbReference type="EMBL" id="AP023213">
    <property type="protein sequence ID" value="BCG45764.1"/>
    <property type="molecule type" value="Genomic_DNA"/>
</dbReference>
<accession>A0A6S6M2B3</accession>
<dbReference type="KEGG" id="gbn:GEOBRER4_05140"/>
<organism evidence="1 2">
    <name type="scientific">Citrifermentans bremense</name>
    <dbReference type="NCBI Taxonomy" id="60035"/>
    <lineage>
        <taxon>Bacteria</taxon>
        <taxon>Pseudomonadati</taxon>
        <taxon>Thermodesulfobacteriota</taxon>
        <taxon>Desulfuromonadia</taxon>
        <taxon>Geobacterales</taxon>
        <taxon>Geobacteraceae</taxon>
        <taxon>Citrifermentans</taxon>
    </lineage>
</organism>
<dbReference type="RefSeq" id="WP_185244113.1">
    <property type="nucleotide sequence ID" value="NZ_AP023213.1"/>
</dbReference>
<sequence length="93" mass="10498">MAYLEITLKISSNNRPFAAKVYTDYKEPFLKQIKGAQSKELLIRDEDVQVLHGFASTADAKAYLESELFNGDVVKALAPYLEADPDIRIYDVI</sequence>
<reference evidence="1 2" key="1">
    <citation type="submission" date="2020-06" db="EMBL/GenBank/DDBJ databases">
        <title>Interaction of electrochemicaly active bacteria, Geobacter bremensis R4 on different carbon anode.</title>
        <authorList>
            <person name="Meng L."/>
            <person name="Yoshida N."/>
        </authorList>
    </citation>
    <scope>NUCLEOTIDE SEQUENCE [LARGE SCALE GENOMIC DNA]</scope>
    <source>
        <strain evidence="1 2">R4</strain>
    </source>
</reference>
<protein>
    <submittedName>
        <fullName evidence="1">Uncharacterized protein</fullName>
    </submittedName>
</protein>
<name>A0A6S6M2B3_9BACT</name>
<dbReference type="AlphaFoldDB" id="A0A6S6M2B3"/>
<evidence type="ECO:0000313" key="2">
    <source>
        <dbReference type="Proteomes" id="UP000515472"/>
    </source>
</evidence>